<comment type="similarity">
    <text evidence="1">Belongs to the Gfo/Idh/MocA family.</text>
</comment>
<reference evidence="6" key="1">
    <citation type="submission" date="2016-10" db="EMBL/GenBank/DDBJ databases">
        <authorList>
            <person name="Varghese N."/>
            <person name="Submissions S."/>
        </authorList>
    </citation>
    <scope>NUCLEOTIDE SEQUENCE [LARGE SCALE GENOMIC DNA]</scope>
    <source>
        <strain evidence="6">DSM 100420</strain>
    </source>
</reference>
<name>A0A1H3TE41_9RHOB</name>
<dbReference type="EMBL" id="FNPX01000016">
    <property type="protein sequence ID" value="SDZ48573.1"/>
    <property type="molecule type" value="Genomic_DNA"/>
</dbReference>
<dbReference type="InterPro" id="IPR055170">
    <property type="entry name" value="GFO_IDH_MocA-like_dom"/>
</dbReference>
<dbReference type="OrthoDB" id="9792935at2"/>
<dbReference type="SUPFAM" id="SSF51735">
    <property type="entry name" value="NAD(P)-binding Rossmann-fold domains"/>
    <property type="match status" value="1"/>
</dbReference>
<organism evidence="5 6">
    <name type="scientific">Jannaschia faecimaris</name>
    <dbReference type="NCBI Taxonomy" id="1244108"/>
    <lineage>
        <taxon>Bacteria</taxon>
        <taxon>Pseudomonadati</taxon>
        <taxon>Pseudomonadota</taxon>
        <taxon>Alphaproteobacteria</taxon>
        <taxon>Rhodobacterales</taxon>
        <taxon>Roseobacteraceae</taxon>
        <taxon>Jannaschia</taxon>
    </lineage>
</organism>
<gene>
    <name evidence="5" type="ORF">SAMN05444004_11684</name>
</gene>
<dbReference type="InterPro" id="IPR030827">
    <property type="entry name" value="Myo_inos_IolG"/>
</dbReference>
<dbReference type="SUPFAM" id="SSF55347">
    <property type="entry name" value="Glyceraldehyde-3-phosphate dehydrogenase-like, C-terminal domain"/>
    <property type="match status" value="1"/>
</dbReference>
<feature type="domain" description="Gfo/Idh/MocA-like oxidoreductase N-terminal" evidence="3">
    <location>
        <begin position="3"/>
        <end position="120"/>
    </location>
</feature>
<dbReference type="STRING" id="1244108.SAMN05444004_11684"/>
<dbReference type="Gene3D" id="3.30.360.10">
    <property type="entry name" value="Dihydrodipicolinate Reductase, domain 2"/>
    <property type="match status" value="1"/>
</dbReference>
<evidence type="ECO:0000256" key="1">
    <source>
        <dbReference type="ARBA" id="ARBA00010928"/>
    </source>
</evidence>
<dbReference type="PANTHER" id="PTHR42840:SF3">
    <property type="entry name" value="BINDING ROSSMANN FOLD OXIDOREDUCTASE, PUTATIVE (AFU_ORTHOLOGUE AFUA_2G10240)-RELATED"/>
    <property type="match status" value="1"/>
</dbReference>
<keyword evidence="6" id="KW-1185">Reference proteome</keyword>
<evidence type="ECO:0000313" key="6">
    <source>
        <dbReference type="Proteomes" id="UP000198914"/>
    </source>
</evidence>
<dbReference type="RefSeq" id="WP_092647342.1">
    <property type="nucleotide sequence ID" value="NZ_FNPX01000016.1"/>
</dbReference>
<dbReference type="AlphaFoldDB" id="A0A1H3TE41"/>
<dbReference type="NCBIfam" id="TIGR04380">
    <property type="entry name" value="myo_inos_iolG"/>
    <property type="match status" value="1"/>
</dbReference>
<evidence type="ECO:0000256" key="2">
    <source>
        <dbReference type="ARBA" id="ARBA00023002"/>
    </source>
</evidence>
<dbReference type="Pfam" id="PF01408">
    <property type="entry name" value="GFO_IDH_MocA"/>
    <property type="match status" value="1"/>
</dbReference>
<dbReference type="InterPro" id="IPR036291">
    <property type="entry name" value="NAD(P)-bd_dom_sf"/>
</dbReference>
<evidence type="ECO:0000259" key="4">
    <source>
        <dbReference type="Pfam" id="PF22725"/>
    </source>
</evidence>
<protein>
    <submittedName>
        <fullName evidence="5">Myo-inositol 2-dehydrogenase</fullName>
    </submittedName>
</protein>
<dbReference type="GO" id="GO:0000166">
    <property type="term" value="F:nucleotide binding"/>
    <property type="evidence" value="ECO:0007669"/>
    <property type="project" value="InterPro"/>
</dbReference>
<dbReference type="InterPro" id="IPR000683">
    <property type="entry name" value="Gfo/Idh/MocA-like_OxRdtase_N"/>
</dbReference>
<dbReference type="Pfam" id="PF22725">
    <property type="entry name" value="GFO_IDH_MocA_C3"/>
    <property type="match status" value="1"/>
</dbReference>
<dbReference type="Proteomes" id="UP000198914">
    <property type="component" value="Unassembled WGS sequence"/>
</dbReference>
<keyword evidence="2" id="KW-0560">Oxidoreductase</keyword>
<evidence type="ECO:0000313" key="5">
    <source>
        <dbReference type="EMBL" id="SDZ48573.1"/>
    </source>
</evidence>
<proteinExistence type="inferred from homology"/>
<feature type="domain" description="GFO/IDH/MocA-like oxidoreductase" evidence="4">
    <location>
        <begin position="128"/>
        <end position="248"/>
    </location>
</feature>
<accession>A0A1H3TE41</accession>
<dbReference type="Gene3D" id="3.40.50.720">
    <property type="entry name" value="NAD(P)-binding Rossmann-like Domain"/>
    <property type="match status" value="1"/>
</dbReference>
<dbReference type="GO" id="GO:0016491">
    <property type="term" value="F:oxidoreductase activity"/>
    <property type="evidence" value="ECO:0007669"/>
    <property type="project" value="UniProtKB-KW"/>
</dbReference>
<sequence length="333" mass="34943">MTVRFAVLGAGRIGQVHAKAIASVPGATLIAVTDAVEAAAQAVAEKHGCDLRTMETIAGAADVDAVVICTPTDTHADLIERFTGAGKAVFCEKPIDLDLARVKTCLEVVRGNGGKLMVGFQRRFDPDFLALKAAIDAGAIGEVEMVTLTSRDPGAPPIAYIERSGGIFRDMTIHDFDVARWLLDEEPTHVFAAASNLVDPAIGAAGDWDTANIILTTASGKQATINNTRRATYGYDQRIEVHGSGGSASADNHRINRVEIATADGYTRAPLQDFFMSRYAVAYAAEIAAFVAALADGTEMPTTGKDGLRALALADAAVRSVAEGRAVAVSEVL</sequence>
<dbReference type="PANTHER" id="PTHR42840">
    <property type="entry name" value="NAD(P)-BINDING ROSSMANN-FOLD SUPERFAMILY PROTEIN-RELATED"/>
    <property type="match status" value="1"/>
</dbReference>
<evidence type="ECO:0000259" key="3">
    <source>
        <dbReference type="Pfam" id="PF01408"/>
    </source>
</evidence>